<keyword evidence="2" id="KW-0378">Hydrolase</keyword>
<gene>
    <name evidence="5" type="ORF">HCR76_10370</name>
</gene>
<dbReference type="RefSeq" id="WP_166992455.1">
    <property type="nucleotide sequence ID" value="NZ_CP061169.1"/>
</dbReference>
<accession>A0ABX6YEM8</accession>
<dbReference type="Proteomes" id="UP000662814">
    <property type="component" value="Chromosome"/>
</dbReference>
<dbReference type="Gene3D" id="3.40.800.10">
    <property type="entry name" value="Ureohydrolase domain"/>
    <property type="match status" value="1"/>
</dbReference>
<dbReference type="InterPro" id="IPR006035">
    <property type="entry name" value="Ureohydrolase"/>
</dbReference>
<dbReference type="PANTHER" id="PTHR43782">
    <property type="entry name" value="ARGINASE"/>
    <property type="match status" value="1"/>
</dbReference>
<keyword evidence="6" id="KW-1185">Reference proteome</keyword>
<evidence type="ECO:0000313" key="6">
    <source>
        <dbReference type="Proteomes" id="UP000662814"/>
    </source>
</evidence>
<name>A0ABX6YEM8_9MICO</name>
<evidence type="ECO:0000256" key="4">
    <source>
        <dbReference type="PROSITE-ProRule" id="PRU00742"/>
    </source>
</evidence>
<organism evidence="5 6">
    <name type="scientific">Paramicrobacterium chengjingii</name>
    <dbReference type="NCBI Taxonomy" id="2769067"/>
    <lineage>
        <taxon>Bacteria</taxon>
        <taxon>Bacillati</taxon>
        <taxon>Actinomycetota</taxon>
        <taxon>Actinomycetes</taxon>
        <taxon>Micrococcales</taxon>
        <taxon>Microbacteriaceae</taxon>
        <taxon>Paramicrobacterium</taxon>
    </lineage>
</organism>
<dbReference type="PRINTS" id="PR00116">
    <property type="entry name" value="ARGINASE"/>
</dbReference>
<dbReference type="CDD" id="cd09999">
    <property type="entry name" value="Arginase-like_1"/>
    <property type="match status" value="1"/>
</dbReference>
<dbReference type="Pfam" id="PF00491">
    <property type="entry name" value="Arginase"/>
    <property type="match status" value="1"/>
</dbReference>
<keyword evidence="1" id="KW-0479">Metal-binding</keyword>
<dbReference type="PANTHER" id="PTHR43782:SF3">
    <property type="entry name" value="ARGINASE"/>
    <property type="match status" value="1"/>
</dbReference>
<dbReference type="InterPro" id="IPR023696">
    <property type="entry name" value="Ureohydrolase_dom_sf"/>
</dbReference>
<comment type="similarity">
    <text evidence="4">Belongs to the arginase family.</text>
</comment>
<evidence type="ECO:0000256" key="2">
    <source>
        <dbReference type="ARBA" id="ARBA00022801"/>
    </source>
</evidence>
<sequence length="272" mass="28195">MTAFMVVPQWQGSSSSRAMQLIDGAEAIRGDLPSSATHDVAVPQGAGDALDTGISRFTSLVTVRERLREQLSTTRDTAVCIGGGCGIEIAAIDYAMERAHGDLAVLWLDAHPDLHTAETSPSGAFDGMALRSVLGEGHDVLAASHPVAPSNVVLGGIRSVDEDEAAYLDESDLRALSTDEVGGIVDSLDQTGASEVYVHIDLDVLDPADIDGTHWAEPFGIPLTGLIDLLGSVRSRFSLAGAGITGFAPASAAAAADDLAAILRVLGALTRR</sequence>
<reference evidence="5 6" key="1">
    <citation type="submission" date="2020-12" db="EMBL/GenBank/DDBJ databases">
        <title>Microbacterium sp. HY060.</title>
        <authorList>
            <person name="Zhou J."/>
        </authorList>
    </citation>
    <scope>NUCLEOTIDE SEQUENCE [LARGE SCALE GENOMIC DNA]</scope>
    <source>
        <strain evidence="5 6">HY60</strain>
    </source>
</reference>
<protein>
    <submittedName>
        <fullName evidence="5">Arginase family protein</fullName>
    </submittedName>
</protein>
<dbReference type="EMBL" id="CP061169">
    <property type="protein sequence ID" value="QPZ37258.1"/>
    <property type="molecule type" value="Genomic_DNA"/>
</dbReference>
<keyword evidence="3" id="KW-0464">Manganese</keyword>
<dbReference type="PROSITE" id="PS51409">
    <property type="entry name" value="ARGINASE_2"/>
    <property type="match status" value="1"/>
</dbReference>
<evidence type="ECO:0000313" key="5">
    <source>
        <dbReference type="EMBL" id="QPZ37258.1"/>
    </source>
</evidence>
<dbReference type="SUPFAM" id="SSF52768">
    <property type="entry name" value="Arginase/deacetylase"/>
    <property type="match status" value="1"/>
</dbReference>
<evidence type="ECO:0000256" key="1">
    <source>
        <dbReference type="ARBA" id="ARBA00022723"/>
    </source>
</evidence>
<evidence type="ECO:0000256" key="3">
    <source>
        <dbReference type="ARBA" id="ARBA00023211"/>
    </source>
</evidence>
<proteinExistence type="inferred from homology"/>